<sequence>KTAGNCITGPFDGVVRSLLVCIYELGVNEIFIIGHHECGMAKTTAKDLTEKMLARGIAPEAIHMVRKEMERWADGFTHPAENVEDTVDELRMNPLIP</sequence>
<feature type="non-terminal residue" evidence="5">
    <location>
        <position position="97"/>
    </location>
</feature>
<name>W1XQY4_9ZZZZ</name>
<dbReference type="Gene3D" id="3.40.1050.10">
    <property type="entry name" value="Carbonic anhydrase"/>
    <property type="match status" value="1"/>
</dbReference>
<evidence type="ECO:0000256" key="2">
    <source>
        <dbReference type="ARBA" id="ARBA00006217"/>
    </source>
</evidence>
<evidence type="ECO:0000256" key="4">
    <source>
        <dbReference type="ARBA" id="ARBA00022833"/>
    </source>
</evidence>
<dbReference type="GO" id="GO:0004089">
    <property type="term" value="F:carbonate dehydratase activity"/>
    <property type="evidence" value="ECO:0007669"/>
    <property type="project" value="InterPro"/>
</dbReference>
<reference evidence="5" key="1">
    <citation type="submission" date="2013-12" db="EMBL/GenBank/DDBJ databases">
        <title>A Varibaculum cambriense genome reconstructed from a premature infant gut community with otherwise low bacterial novelty that shifts toward anaerobic metabolism during the third week of life.</title>
        <authorList>
            <person name="Brown C.T."/>
            <person name="Sharon I."/>
            <person name="Thomas B.C."/>
            <person name="Castelle C.J."/>
            <person name="Morowitz M.J."/>
            <person name="Banfield J.F."/>
        </authorList>
    </citation>
    <scope>NUCLEOTIDE SEQUENCE</scope>
</reference>
<dbReference type="SUPFAM" id="SSF53056">
    <property type="entry name" value="beta-carbonic anhydrase, cab"/>
    <property type="match status" value="1"/>
</dbReference>
<organism evidence="5">
    <name type="scientific">human gut metagenome</name>
    <dbReference type="NCBI Taxonomy" id="408170"/>
    <lineage>
        <taxon>unclassified sequences</taxon>
        <taxon>metagenomes</taxon>
        <taxon>organismal metagenomes</taxon>
    </lineage>
</organism>
<evidence type="ECO:0000313" key="5">
    <source>
        <dbReference type="EMBL" id="ETJ31254.1"/>
    </source>
</evidence>
<dbReference type="Pfam" id="PF00484">
    <property type="entry name" value="Pro_CA"/>
    <property type="match status" value="1"/>
</dbReference>
<protein>
    <submittedName>
        <fullName evidence="5">Carbonate dehydratase</fullName>
    </submittedName>
</protein>
<comment type="cofactor">
    <cofactor evidence="1">
        <name>Zn(2+)</name>
        <dbReference type="ChEBI" id="CHEBI:29105"/>
    </cofactor>
</comment>
<dbReference type="AlphaFoldDB" id="W1XQY4"/>
<evidence type="ECO:0000256" key="1">
    <source>
        <dbReference type="ARBA" id="ARBA00001947"/>
    </source>
</evidence>
<dbReference type="PANTHER" id="PTHR43175:SF3">
    <property type="entry name" value="CARBON DISULFIDE HYDROLASE"/>
    <property type="match status" value="1"/>
</dbReference>
<keyword evidence="3" id="KW-0479">Metal-binding</keyword>
<dbReference type="InterPro" id="IPR036874">
    <property type="entry name" value="Carbonic_anhydrase_sf"/>
</dbReference>
<accession>W1XQY4</accession>
<dbReference type="EMBL" id="AZMM01014244">
    <property type="protein sequence ID" value="ETJ31254.1"/>
    <property type="molecule type" value="Genomic_DNA"/>
</dbReference>
<evidence type="ECO:0000256" key="3">
    <source>
        <dbReference type="ARBA" id="ARBA00022723"/>
    </source>
</evidence>
<dbReference type="InterPro" id="IPR001765">
    <property type="entry name" value="Carbonic_anhydrase"/>
</dbReference>
<dbReference type="GO" id="GO:0008270">
    <property type="term" value="F:zinc ion binding"/>
    <property type="evidence" value="ECO:0007669"/>
    <property type="project" value="InterPro"/>
</dbReference>
<keyword evidence="4" id="KW-0862">Zinc</keyword>
<feature type="non-terminal residue" evidence="5">
    <location>
        <position position="1"/>
    </location>
</feature>
<gene>
    <name evidence="5" type="ORF">Q604_UNBC14244G0001</name>
</gene>
<comment type="similarity">
    <text evidence="2">Belongs to the beta-class carbonic anhydrase family.</text>
</comment>
<comment type="caution">
    <text evidence="5">The sequence shown here is derived from an EMBL/GenBank/DDBJ whole genome shotgun (WGS) entry which is preliminary data.</text>
</comment>
<proteinExistence type="inferred from homology"/>
<dbReference type="PANTHER" id="PTHR43175">
    <property type="entry name" value="CARBONIC ANHYDRASE"/>
    <property type="match status" value="1"/>
</dbReference>